<dbReference type="SUPFAM" id="SSF55729">
    <property type="entry name" value="Acyl-CoA N-acyltransferases (Nat)"/>
    <property type="match status" value="1"/>
</dbReference>
<feature type="domain" description="BioF2-like acetyltransferase" evidence="1">
    <location>
        <begin position="151"/>
        <end position="275"/>
    </location>
</feature>
<keyword evidence="3" id="KW-1185">Reference proteome</keyword>
<sequence length="306" mass="35170">MVADRLIFLEGIPDTSTLKDLPIYYKPQYLRLIQPNVKGFYALLPNRRDIVMLLYFQCIENEAISLQEAPFGGIYFTQLAENRQINDFLQFISLQLSTIGITRLSIKIAPRCYGPSALPLDTIGMSSTKREINHHLPITSKSLTDQMTQMQRRRLKKGMAANFVFVQEAPDQLNKIYTFIQACRAQKKHAISVSLTKLKALSDALPSRYLMFSCYHQGQLIAATICVMVNDRVLYNFLPASLKTYNTYSPMVFLLNKIYEYGQQHYFEVLDLGTSMLDDKPNEKLITFKNRMGGVQTERSIYSREI</sequence>
<protein>
    <submittedName>
        <fullName evidence="2">GNAT family N-acetyltransferase</fullName>
    </submittedName>
</protein>
<dbReference type="InterPro" id="IPR016181">
    <property type="entry name" value="Acyl_CoA_acyltransferase"/>
</dbReference>
<evidence type="ECO:0000259" key="1">
    <source>
        <dbReference type="Pfam" id="PF13480"/>
    </source>
</evidence>
<dbReference type="Proteomes" id="UP001062165">
    <property type="component" value="Chromosome"/>
</dbReference>
<evidence type="ECO:0000313" key="2">
    <source>
        <dbReference type="EMBL" id="UXX80028.1"/>
    </source>
</evidence>
<dbReference type="Gene3D" id="3.40.630.30">
    <property type="match status" value="1"/>
</dbReference>
<dbReference type="Pfam" id="PF13480">
    <property type="entry name" value="Acetyltransf_6"/>
    <property type="match status" value="1"/>
</dbReference>
<accession>A0ABY6D4I3</accession>
<name>A0ABY6D4I3_9BACT</name>
<dbReference type="InterPro" id="IPR038740">
    <property type="entry name" value="BioF2-like_GNAT_dom"/>
</dbReference>
<gene>
    <name evidence="2" type="ORF">N7E81_02775</name>
</gene>
<dbReference type="RefSeq" id="WP_263051758.1">
    <property type="nucleotide sequence ID" value="NZ_CP106735.1"/>
</dbReference>
<organism evidence="2 3">
    <name type="scientific">Reichenbachiella carrageenanivorans</name>
    <dbReference type="NCBI Taxonomy" id="2979869"/>
    <lineage>
        <taxon>Bacteria</taxon>
        <taxon>Pseudomonadati</taxon>
        <taxon>Bacteroidota</taxon>
        <taxon>Cytophagia</taxon>
        <taxon>Cytophagales</taxon>
        <taxon>Reichenbachiellaceae</taxon>
        <taxon>Reichenbachiella</taxon>
    </lineage>
</organism>
<proteinExistence type="predicted"/>
<evidence type="ECO:0000313" key="3">
    <source>
        <dbReference type="Proteomes" id="UP001062165"/>
    </source>
</evidence>
<dbReference type="EMBL" id="CP106735">
    <property type="protein sequence ID" value="UXX80028.1"/>
    <property type="molecule type" value="Genomic_DNA"/>
</dbReference>
<reference evidence="2" key="1">
    <citation type="submission" date="2022-10" db="EMBL/GenBank/DDBJ databases">
        <title>Comparative genomics and taxonomic characterization of three novel marine species of genus Reichenbachiella exhibiting antioxidant and polysaccharide degradation activities.</title>
        <authorList>
            <person name="Muhammad N."/>
            <person name="Lee Y.-J."/>
            <person name="Ko J."/>
            <person name="Kim S.-G."/>
        </authorList>
    </citation>
    <scope>NUCLEOTIDE SEQUENCE</scope>
    <source>
        <strain evidence="2">Wsw4-B4</strain>
    </source>
</reference>